<dbReference type="RefSeq" id="WP_075070442.1">
    <property type="nucleotide sequence ID" value="NZ_CM007353.1"/>
</dbReference>
<gene>
    <name evidence="1" type="ORF">AJ89_03185</name>
</gene>
<proteinExistence type="predicted"/>
<dbReference type="AlphaFoldDB" id="A0A1E7G6J5"/>
<evidence type="ECO:0000313" key="1">
    <source>
        <dbReference type="EMBL" id="OEU40402.1"/>
    </source>
</evidence>
<protein>
    <recommendedName>
        <fullName evidence="2">Prophage pi2 protein 34</fullName>
    </recommendedName>
</protein>
<dbReference type="EMBL" id="JMMZ01000007">
    <property type="protein sequence ID" value="OEU40402.1"/>
    <property type="molecule type" value="Genomic_DNA"/>
</dbReference>
<evidence type="ECO:0008006" key="2">
    <source>
        <dbReference type="Google" id="ProtNLM"/>
    </source>
</evidence>
<accession>A0A1E7G6J5</accession>
<comment type="caution">
    <text evidence="1">The sequence shown here is derived from an EMBL/GenBank/DDBJ whole genome shotgun (WGS) entry which is preliminary data.</text>
</comment>
<dbReference type="Proteomes" id="UP000176236">
    <property type="component" value="Chromosome"/>
</dbReference>
<organism evidence="1">
    <name type="scientific">Lactococcus cremoris subsp. cremoris IBB477</name>
    <dbReference type="NCBI Taxonomy" id="1449093"/>
    <lineage>
        <taxon>Bacteria</taxon>
        <taxon>Bacillati</taxon>
        <taxon>Bacillota</taxon>
        <taxon>Bacilli</taxon>
        <taxon>Lactobacillales</taxon>
        <taxon>Streptococcaceae</taxon>
        <taxon>Lactococcus</taxon>
        <taxon>Lactococcus cremoris subsp. cremoris</taxon>
    </lineage>
</organism>
<reference evidence="1" key="1">
    <citation type="journal article" date="2016" name="Appl. Microbiol. Biotechnol.">
        <title>Adhesion of the genome-sequenced Lactococcus lactis subsp. cremoris IBB477 strain is mediated by specific molecular determinants.</title>
        <authorList>
            <person name="Radziwill-Bienkowska J.M."/>
            <person name="Le D.T."/>
            <person name="Szczesny P."/>
            <person name="Duviau M.P."/>
            <person name="Aleksandrzak-Piekarczyk T."/>
            <person name="Loubiere P."/>
            <person name="Mercier-Bonin M."/>
            <person name="Bardowski J.K."/>
            <person name="Kowalczyk M."/>
        </authorList>
    </citation>
    <scope>NUCLEOTIDE SEQUENCE [LARGE SCALE GENOMIC DNA]</scope>
    <source>
        <strain evidence="1">IBB477</strain>
    </source>
</reference>
<name>A0A1E7G6J5_LACLC</name>
<sequence length="288" mass="33281">MKFLFAQPAKKRFAWELHTVINSLSKLGVDKKDIILLFAKEDDSVLMEFNDCKVYSYEDDRFDKSYIPSIKPYLFYRYLSEDSERENETYVYLDSDTVILDLEAFKVPVTKSRWYCSDTIGYIGLDYIKSVTNSSRTLEVMTDAIKVPIEWLESIRNNSGGAQWVIKNPKAGYWHDVYVNSIVLYRAIEPLETTLQKWTAEMWAQLWTMYHYGISPKVSNKLSFAWSTNDSIGKNKIIHNAGVTEDMGLFFKGIYLDTPPLEALNQDSGKVSDLYVKAVKEALYDSNC</sequence>